<proteinExistence type="inferred from homology"/>
<evidence type="ECO:0000313" key="4">
    <source>
        <dbReference type="EMBL" id="MFC4336340.1"/>
    </source>
</evidence>
<dbReference type="Proteomes" id="UP001595823">
    <property type="component" value="Unassembled WGS sequence"/>
</dbReference>
<comment type="caution">
    <text evidence="4">The sequence shown here is derived from an EMBL/GenBank/DDBJ whole genome shotgun (WGS) entry which is preliminary data.</text>
</comment>
<evidence type="ECO:0000313" key="5">
    <source>
        <dbReference type="Proteomes" id="UP001595823"/>
    </source>
</evidence>
<dbReference type="RefSeq" id="WP_380622167.1">
    <property type="nucleotide sequence ID" value="NZ_JBHSDK010000018.1"/>
</dbReference>
<gene>
    <name evidence="4" type="ORF">ACFPET_14125</name>
</gene>
<dbReference type="InterPro" id="IPR002347">
    <property type="entry name" value="SDR_fam"/>
</dbReference>
<dbReference type="PRINTS" id="PR00080">
    <property type="entry name" value="SDRFAMILY"/>
</dbReference>
<dbReference type="GO" id="GO:0016491">
    <property type="term" value="F:oxidoreductase activity"/>
    <property type="evidence" value="ECO:0007669"/>
    <property type="project" value="UniProtKB-KW"/>
</dbReference>
<sequence>MSEKKRPVALVTGATAGIGAAFARRLADEGHDLVLSARNGERLREMAEELPAETEVLVADLATEEGVQALEERCREGVDLLVNNAGFGHSEPFLTVSAEREAVMARLHMEAVLRGTLAALPGMVERGRGGVVNVASVAAFFPGSTYAASKAWVVSFSQATAAEVAARGVSVTALCPGFTRTEFHQRAEMNMSKLPKSMWLNAEDVVAKGLSDMRRGKAVSVPGWRYKTLMAVGRRLPLSLSGRALASISRRRLRKK</sequence>
<dbReference type="PANTHER" id="PTHR44196">
    <property type="entry name" value="DEHYDROGENASE/REDUCTASE SDR FAMILY MEMBER 7B"/>
    <property type="match status" value="1"/>
</dbReference>
<dbReference type="PANTHER" id="PTHR44196:SF2">
    <property type="entry name" value="SHORT-CHAIN DEHYDROGENASE-RELATED"/>
    <property type="match status" value="1"/>
</dbReference>
<dbReference type="EC" id="1.-.-.-" evidence="4"/>
<dbReference type="Pfam" id="PF00106">
    <property type="entry name" value="adh_short"/>
    <property type="match status" value="1"/>
</dbReference>
<dbReference type="EMBL" id="JBHSDK010000018">
    <property type="protein sequence ID" value="MFC4336340.1"/>
    <property type="molecule type" value="Genomic_DNA"/>
</dbReference>
<dbReference type="InterPro" id="IPR036291">
    <property type="entry name" value="NAD(P)-bd_dom_sf"/>
</dbReference>
<dbReference type="PRINTS" id="PR00081">
    <property type="entry name" value="GDHRDH"/>
</dbReference>
<keyword evidence="5" id="KW-1185">Reference proteome</keyword>
<dbReference type="CDD" id="cd05233">
    <property type="entry name" value="SDR_c"/>
    <property type="match status" value="1"/>
</dbReference>
<organism evidence="4 5">
    <name type="scientific">Salininema proteolyticum</name>
    <dbReference type="NCBI Taxonomy" id="1607685"/>
    <lineage>
        <taxon>Bacteria</taxon>
        <taxon>Bacillati</taxon>
        <taxon>Actinomycetota</taxon>
        <taxon>Actinomycetes</taxon>
        <taxon>Glycomycetales</taxon>
        <taxon>Glycomycetaceae</taxon>
        <taxon>Salininema</taxon>
    </lineage>
</organism>
<dbReference type="SUPFAM" id="SSF51735">
    <property type="entry name" value="NAD(P)-binding Rossmann-fold domains"/>
    <property type="match status" value="1"/>
</dbReference>
<evidence type="ECO:0000256" key="1">
    <source>
        <dbReference type="ARBA" id="ARBA00006484"/>
    </source>
</evidence>
<dbReference type="Gene3D" id="3.40.50.720">
    <property type="entry name" value="NAD(P)-binding Rossmann-like Domain"/>
    <property type="match status" value="1"/>
</dbReference>
<comment type="similarity">
    <text evidence="1 3">Belongs to the short-chain dehydrogenases/reductases (SDR) family.</text>
</comment>
<protein>
    <submittedName>
        <fullName evidence="4">SDR family NAD(P)-dependent oxidoreductase</fullName>
        <ecNumber evidence="4">1.-.-.-</ecNumber>
    </submittedName>
</protein>
<keyword evidence="2 4" id="KW-0560">Oxidoreductase</keyword>
<evidence type="ECO:0000256" key="3">
    <source>
        <dbReference type="RuleBase" id="RU000363"/>
    </source>
</evidence>
<reference evidence="5" key="1">
    <citation type="journal article" date="2019" name="Int. J. Syst. Evol. Microbiol.">
        <title>The Global Catalogue of Microorganisms (GCM) 10K type strain sequencing project: providing services to taxonomists for standard genome sequencing and annotation.</title>
        <authorList>
            <consortium name="The Broad Institute Genomics Platform"/>
            <consortium name="The Broad Institute Genome Sequencing Center for Infectious Disease"/>
            <person name="Wu L."/>
            <person name="Ma J."/>
        </authorList>
    </citation>
    <scope>NUCLEOTIDE SEQUENCE [LARGE SCALE GENOMIC DNA]</scope>
    <source>
        <strain evidence="5">IBRC-M 10908</strain>
    </source>
</reference>
<dbReference type="PIRSF" id="PIRSF000126">
    <property type="entry name" value="11-beta-HSD1"/>
    <property type="match status" value="1"/>
</dbReference>
<accession>A0ABV8U0J3</accession>
<evidence type="ECO:0000256" key="2">
    <source>
        <dbReference type="ARBA" id="ARBA00023002"/>
    </source>
</evidence>
<name>A0ABV8U0J3_9ACTN</name>